<evidence type="ECO:0000256" key="5">
    <source>
        <dbReference type="ARBA" id="ARBA00022989"/>
    </source>
</evidence>
<evidence type="ECO:0000256" key="2">
    <source>
        <dbReference type="ARBA" id="ARBA00022475"/>
    </source>
</evidence>
<keyword evidence="2" id="KW-1003">Cell membrane</keyword>
<comment type="similarity">
    <text evidence="7">Belongs to the TRAP transporter large permease family.</text>
</comment>
<feature type="transmembrane region" description="Helical" evidence="7">
    <location>
        <begin position="316"/>
        <end position="333"/>
    </location>
</feature>
<proteinExistence type="inferred from homology"/>
<dbReference type="InterPro" id="IPR004681">
    <property type="entry name" value="TRAP_DctM"/>
</dbReference>
<evidence type="ECO:0000256" key="3">
    <source>
        <dbReference type="ARBA" id="ARBA00022519"/>
    </source>
</evidence>
<comment type="caution">
    <text evidence="9">The sequence shown here is derived from an EMBL/GenBank/DDBJ whole genome shotgun (WGS) entry which is preliminary data.</text>
</comment>
<keyword evidence="10" id="KW-1185">Reference proteome</keyword>
<feature type="transmembrane region" description="Helical" evidence="7">
    <location>
        <begin position="54"/>
        <end position="74"/>
    </location>
</feature>
<evidence type="ECO:0000313" key="9">
    <source>
        <dbReference type="EMBL" id="MFC4296624.1"/>
    </source>
</evidence>
<dbReference type="EMBL" id="JBHSDY010000001">
    <property type="protein sequence ID" value="MFC4296624.1"/>
    <property type="molecule type" value="Genomic_DNA"/>
</dbReference>
<dbReference type="Pfam" id="PF06808">
    <property type="entry name" value="DctM"/>
    <property type="match status" value="1"/>
</dbReference>
<keyword evidence="6 7" id="KW-0472">Membrane</keyword>
<evidence type="ECO:0000256" key="1">
    <source>
        <dbReference type="ARBA" id="ARBA00004429"/>
    </source>
</evidence>
<feature type="transmembrane region" description="Helical" evidence="7">
    <location>
        <begin position="6"/>
        <end position="33"/>
    </location>
</feature>
<dbReference type="PANTHER" id="PTHR33362">
    <property type="entry name" value="SIALIC ACID TRAP TRANSPORTER PERMEASE PROTEIN SIAT-RELATED"/>
    <property type="match status" value="1"/>
</dbReference>
<dbReference type="PIRSF" id="PIRSF006066">
    <property type="entry name" value="HI0050"/>
    <property type="match status" value="1"/>
</dbReference>
<evidence type="ECO:0000256" key="4">
    <source>
        <dbReference type="ARBA" id="ARBA00022692"/>
    </source>
</evidence>
<protein>
    <recommendedName>
        <fullName evidence="7">TRAP transporter large permease protein</fullName>
    </recommendedName>
</protein>
<dbReference type="InterPro" id="IPR010656">
    <property type="entry name" value="DctM"/>
</dbReference>
<sequence>MLMLYVGVIGVLIVTGCPIAIALGVAAITGVAVQHGFDLLPTIGDIIWNTSNSFTLVAIPMFILMGEVIMQTGVARRFYRGLAYLLGRTPGGLAHANVAGSAMFSAICGSSVATALTMSQVAMPELRRRNYDMGLTTGSLAAGGTLGILIPPSIPMIIYAVAVQTSIVDLFMAGVVPGLLLAASFMAWIAFQVWRKPSLVPDGELHPFETGLVFRAVVDCLPLLVLIGATIGSLYFGLVTPTEAGAFGALAALLVGVGFRELTWKSLVATLSGTVTTTAIVFYIIVAGSLLSFGMVDAGIARGVSQAVVDANLAPWQFFLLIVGLYIVLGMLIEGVSMMLLTLPILFPSVVALGFDPVWFGVVLVVFIELGALTPPMGLNLFAINAVAEDVPLKTIIRGSFPFVLIMLAFLVVLYAFPQLALWLPGTLK</sequence>
<keyword evidence="3 7" id="KW-0997">Cell inner membrane</keyword>
<dbReference type="RefSeq" id="WP_376811209.1">
    <property type="nucleotide sequence ID" value="NZ_JBHSDY010000001.1"/>
</dbReference>
<dbReference type="Proteomes" id="UP001595756">
    <property type="component" value="Unassembled WGS sequence"/>
</dbReference>
<comment type="subcellular location">
    <subcellularLocation>
        <location evidence="1 7">Cell inner membrane</location>
        <topology evidence="1 7">Multi-pass membrane protein</topology>
    </subcellularLocation>
</comment>
<evidence type="ECO:0000259" key="8">
    <source>
        <dbReference type="Pfam" id="PF06808"/>
    </source>
</evidence>
<feature type="domain" description="TRAP C4-dicarboxylate transport system permease DctM subunit" evidence="8">
    <location>
        <begin position="7"/>
        <end position="420"/>
    </location>
</feature>
<feature type="transmembrane region" description="Helical" evidence="7">
    <location>
        <begin position="212"/>
        <end position="238"/>
    </location>
</feature>
<evidence type="ECO:0000313" key="10">
    <source>
        <dbReference type="Proteomes" id="UP001595756"/>
    </source>
</evidence>
<feature type="transmembrane region" description="Helical" evidence="7">
    <location>
        <begin position="275"/>
        <end position="296"/>
    </location>
</feature>
<evidence type="ECO:0000256" key="6">
    <source>
        <dbReference type="ARBA" id="ARBA00023136"/>
    </source>
</evidence>
<keyword evidence="7" id="KW-0813">Transport</keyword>
<accession>A0ABV8RV39</accession>
<comment type="function">
    <text evidence="7">Part of the tripartite ATP-independent periplasmic (TRAP) transport system.</text>
</comment>
<dbReference type="PANTHER" id="PTHR33362:SF5">
    <property type="entry name" value="C4-DICARBOXYLATE TRAP TRANSPORTER LARGE PERMEASE PROTEIN DCTM"/>
    <property type="match status" value="1"/>
</dbReference>
<dbReference type="NCBIfam" id="TIGR00786">
    <property type="entry name" value="dctM"/>
    <property type="match status" value="1"/>
</dbReference>
<comment type="subunit">
    <text evidence="7">The complex comprises the extracytoplasmic solute receptor protein and the two transmembrane proteins.</text>
</comment>
<reference evidence="10" key="1">
    <citation type="journal article" date="2019" name="Int. J. Syst. Evol. Microbiol.">
        <title>The Global Catalogue of Microorganisms (GCM) 10K type strain sequencing project: providing services to taxonomists for standard genome sequencing and annotation.</title>
        <authorList>
            <consortium name="The Broad Institute Genomics Platform"/>
            <consortium name="The Broad Institute Genome Sequencing Center for Infectious Disease"/>
            <person name="Wu L."/>
            <person name="Ma J."/>
        </authorList>
    </citation>
    <scope>NUCLEOTIDE SEQUENCE [LARGE SCALE GENOMIC DNA]</scope>
    <source>
        <strain evidence="10">CGMCC 1.19029</strain>
    </source>
</reference>
<feature type="transmembrane region" description="Helical" evidence="7">
    <location>
        <begin position="139"/>
        <end position="161"/>
    </location>
</feature>
<name>A0ABV8RV39_9BURK</name>
<feature type="transmembrane region" description="Helical" evidence="7">
    <location>
        <begin position="94"/>
        <end position="118"/>
    </location>
</feature>
<gene>
    <name evidence="9" type="ORF">ACFO0J_01045</name>
</gene>
<feature type="transmembrane region" description="Helical" evidence="7">
    <location>
        <begin position="401"/>
        <end position="424"/>
    </location>
</feature>
<organism evidence="9 10">
    <name type="scientific">Castellaniella hirudinis</name>
    <dbReference type="NCBI Taxonomy" id="1144617"/>
    <lineage>
        <taxon>Bacteria</taxon>
        <taxon>Pseudomonadati</taxon>
        <taxon>Pseudomonadota</taxon>
        <taxon>Betaproteobacteria</taxon>
        <taxon>Burkholderiales</taxon>
        <taxon>Alcaligenaceae</taxon>
        <taxon>Castellaniella</taxon>
    </lineage>
</organism>
<evidence type="ECO:0000256" key="7">
    <source>
        <dbReference type="RuleBase" id="RU369079"/>
    </source>
</evidence>
<keyword evidence="5 7" id="KW-1133">Transmembrane helix</keyword>
<feature type="transmembrane region" description="Helical" evidence="7">
    <location>
        <begin position="167"/>
        <end position="191"/>
    </location>
</feature>
<comment type="caution">
    <text evidence="7">Lacks conserved residue(s) required for the propagation of feature annotation.</text>
</comment>
<feature type="transmembrane region" description="Helical" evidence="7">
    <location>
        <begin position="244"/>
        <end position="263"/>
    </location>
</feature>
<keyword evidence="4 7" id="KW-0812">Transmembrane</keyword>